<dbReference type="FunFam" id="3.40.309.10:FF:000009">
    <property type="entry name" value="Aldehyde dehydrogenase A"/>
    <property type="match status" value="1"/>
</dbReference>
<evidence type="ECO:0000256" key="2">
    <source>
        <dbReference type="ARBA" id="ARBA00023002"/>
    </source>
</evidence>
<dbReference type="GO" id="GO:0004777">
    <property type="term" value="F:succinate-semialdehyde dehydrogenase (NAD+) activity"/>
    <property type="evidence" value="ECO:0007669"/>
    <property type="project" value="TreeGrafter"/>
</dbReference>
<dbReference type="GO" id="GO:0009450">
    <property type="term" value="P:gamma-aminobutyric acid catabolic process"/>
    <property type="evidence" value="ECO:0007669"/>
    <property type="project" value="TreeGrafter"/>
</dbReference>
<evidence type="ECO:0000313" key="5">
    <source>
        <dbReference type="Proteomes" id="UP000199009"/>
    </source>
</evidence>
<dbReference type="InterPro" id="IPR016161">
    <property type="entry name" value="Ald_DH/histidinol_DH"/>
</dbReference>
<dbReference type="STRING" id="370764.SAMN04489810_1467"/>
<evidence type="ECO:0000259" key="3">
    <source>
        <dbReference type="Pfam" id="PF00171"/>
    </source>
</evidence>
<sequence>MSYHDTQLFIDGEWIDAEGSKSRPVLNPSTGARIGVVAQASIADLDRALDSVQHGFEVWSEMTPAQRSVIMRRAADLLRERADEIARLMTLEQGKPLPEAVAETRAAADITDWFAEEGFRVYGRTVPHRSDPTVQQVVIKDPVGPVVAYAPWNFPINQVIRKLAAGLAAGCSILIKAPNETPASPAALVRAFHDAGLPNGVVALVFGDSAQISEYLIPHPIIQKITFTGSTPVGKQLAALAGLHMKRVSMELGGHAPVIVCADADVESAAEILARAKFRNAGQVCTSPTRFLVHASVKDRFAARFAEVAGSLSVGDGLAEGTEMGPLANLRRLEAIEELQQDAVARGATVLTGGRRIGEEGYFWAPTVLSDVTVDSRIFNEEPFGPIAPIWAFEELEDAIAEANRLPYGLAGFGFTTSLKSADLLRRKVNVGMMWINMPAAPSPELPFGGMKDSGYGTEGGPEAIECFLNTRTVAIRNG</sequence>
<dbReference type="EMBL" id="LT629692">
    <property type="protein sequence ID" value="SDG85121.1"/>
    <property type="molecule type" value="Genomic_DNA"/>
</dbReference>
<dbReference type="RefSeq" id="WP_091488187.1">
    <property type="nucleotide sequence ID" value="NZ_LT629692.1"/>
</dbReference>
<dbReference type="InterPro" id="IPR016162">
    <property type="entry name" value="Ald_DH_N"/>
</dbReference>
<comment type="similarity">
    <text evidence="1">Belongs to the aldehyde dehydrogenase family.</text>
</comment>
<keyword evidence="2" id="KW-0560">Oxidoreductase</keyword>
<dbReference type="PANTHER" id="PTHR43353">
    <property type="entry name" value="SUCCINATE-SEMIALDEHYDE DEHYDROGENASE, MITOCHONDRIAL"/>
    <property type="match status" value="1"/>
</dbReference>
<dbReference type="OrthoDB" id="6882680at2"/>
<reference evidence="4 5" key="1">
    <citation type="submission" date="2016-10" db="EMBL/GenBank/DDBJ databases">
        <authorList>
            <person name="de Groot N.N."/>
        </authorList>
    </citation>
    <scope>NUCLEOTIDE SEQUENCE [LARGE SCALE GENOMIC DNA]</scope>
    <source>
        <strain evidence="4 5">DSM 23142</strain>
    </source>
</reference>
<dbReference type="CDD" id="cd07103">
    <property type="entry name" value="ALDH_F5_SSADH_GabD"/>
    <property type="match status" value="1"/>
</dbReference>
<dbReference type="AlphaFoldDB" id="A0A1G7XLZ8"/>
<feature type="domain" description="Aldehyde dehydrogenase" evidence="3">
    <location>
        <begin position="14"/>
        <end position="474"/>
    </location>
</feature>
<keyword evidence="5" id="KW-1185">Reference proteome</keyword>
<name>A0A1G7XLZ8_9MICO</name>
<accession>A0A1G7XLZ8</accession>
<dbReference type="InterPro" id="IPR050740">
    <property type="entry name" value="Aldehyde_DH_Superfamily"/>
</dbReference>
<proteinExistence type="inferred from homology"/>
<dbReference type="InterPro" id="IPR015590">
    <property type="entry name" value="Aldehyde_DH_dom"/>
</dbReference>
<dbReference type="PANTHER" id="PTHR43353:SF5">
    <property type="entry name" value="SUCCINATE-SEMIALDEHYDE DEHYDROGENASE, MITOCHONDRIAL"/>
    <property type="match status" value="1"/>
</dbReference>
<dbReference type="Proteomes" id="UP000199009">
    <property type="component" value="Chromosome I"/>
</dbReference>
<evidence type="ECO:0000256" key="1">
    <source>
        <dbReference type="ARBA" id="ARBA00009986"/>
    </source>
</evidence>
<protein>
    <submittedName>
        <fullName evidence="4">2,5-dioxopentanoate dehydrogenase (NAD+)</fullName>
    </submittedName>
</protein>
<gene>
    <name evidence="4" type="ORF">SAMN04489810_1467</name>
</gene>
<dbReference type="Pfam" id="PF00171">
    <property type="entry name" value="Aldedh"/>
    <property type="match status" value="1"/>
</dbReference>
<dbReference type="InterPro" id="IPR016163">
    <property type="entry name" value="Ald_DH_C"/>
</dbReference>
<evidence type="ECO:0000313" key="4">
    <source>
        <dbReference type="EMBL" id="SDG85121.1"/>
    </source>
</evidence>
<dbReference type="SUPFAM" id="SSF53720">
    <property type="entry name" value="ALDH-like"/>
    <property type="match status" value="1"/>
</dbReference>
<organism evidence="4 5">
    <name type="scientific">Microbacterium pygmaeum</name>
    <dbReference type="NCBI Taxonomy" id="370764"/>
    <lineage>
        <taxon>Bacteria</taxon>
        <taxon>Bacillati</taxon>
        <taxon>Actinomycetota</taxon>
        <taxon>Actinomycetes</taxon>
        <taxon>Micrococcales</taxon>
        <taxon>Microbacteriaceae</taxon>
        <taxon>Microbacterium</taxon>
    </lineage>
</organism>
<dbReference type="Gene3D" id="3.40.605.10">
    <property type="entry name" value="Aldehyde Dehydrogenase, Chain A, domain 1"/>
    <property type="match status" value="1"/>
</dbReference>
<dbReference type="FunFam" id="3.40.605.10:FF:000033">
    <property type="entry name" value="NAD-dependent succinate-semialdehyde dehydrogenase"/>
    <property type="match status" value="1"/>
</dbReference>
<dbReference type="Gene3D" id="3.40.309.10">
    <property type="entry name" value="Aldehyde Dehydrogenase, Chain A, domain 2"/>
    <property type="match status" value="1"/>
</dbReference>